<reference evidence="3" key="1">
    <citation type="submission" date="2023-04" db="EMBL/GenBank/DDBJ databases">
        <title>Black Yeasts Isolated from many extreme environments.</title>
        <authorList>
            <person name="Coleine C."/>
            <person name="Stajich J.E."/>
            <person name="Selbmann L."/>
        </authorList>
    </citation>
    <scope>NUCLEOTIDE SEQUENCE</scope>
    <source>
        <strain evidence="3">CCFEE 5312</strain>
    </source>
</reference>
<name>A0AAJ0GG91_9PEZI</name>
<keyword evidence="2" id="KW-0812">Transmembrane</keyword>
<keyword evidence="2" id="KW-0472">Membrane</keyword>
<feature type="transmembrane region" description="Helical" evidence="2">
    <location>
        <begin position="100"/>
        <end position="124"/>
    </location>
</feature>
<proteinExistence type="predicted"/>
<sequence>MAQKLPLPLDDPFTDDYESSLPSHPNPLGSHPPPPSRYYQTALRASEDDAVVLSPRSTQTTWSDIELQQRGETMQEEHDKVAILLQETLVPRWYRKPRNIMLLAILALLVVGIAIGVAAAVVYVRKNAHRPTIVPVVTLAVTSTSTRTKSTEASTTTSTLNPPAANAVTVTTAVTTVTVSTVSLVGAGIVRKTITYVSTSTLTRDPAEFRAIASIANTIPEGDTTHIYVAVPSPPTSVSTLPTTDVEVPTTLETIWRPTPPAESTDTGPTLYTRGALWTIKQLGPELGSRNTTSLTESTSSQVSEPTALTALTSSQVDMSTAVTNSQLEVSTTLTSSQVGISTTETSSHVTVSTTPTSSQVDISTTLPFTQVDSSTILSSSQADQSSAFTSSQVDIQTTLTTMRTPNASFALSLFTSSGSR</sequence>
<accession>A0AAJ0GG91</accession>
<dbReference type="EMBL" id="JAWDJX010000004">
    <property type="protein sequence ID" value="KAK3056869.1"/>
    <property type="molecule type" value="Genomic_DNA"/>
</dbReference>
<evidence type="ECO:0000256" key="2">
    <source>
        <dbReference type="SAM" id="Phobius"/>
    </source>
</evidence>
<evidence type="ECO:0000313" key="3">
    <source>
        <dbReference type="EMBL" id="KAK3056869.1"/>
    </source>
</evidence>
<dbReference type="Proteomes" id="UP001271007">
    <property type="component" value="Unassembled WGS sequence"/>
</dbReference>
<feature type="compositionally biased region" description="Low complexity" evidence="1">
    <location>
        <begin position="1"/>
        <end position="11"/>
    </location>
</feature>
<keyword evidence="2" id="KW-1133">Transmembrane helix</keyword>
<dbReference type="AlphaFoldDB" id="A0AAJ0GG91"/>
<gene>
    <name evidence="3" type="ORF">LTR09_001907</name>
</gene>
<evidence type="ECO:0000313" key="4">
    <source>
        <dbReference type="Proteomes" id="UP001271007"/>
    </source>
</evidence>
<comment type="caution">
    <text evidence="3">The sequence shown here is derived from an EMBL/GenBank/DDBJ whole genome shotgun (WGS) entry which is preliminary data.</text>
</comment>
<protein>
    <submittedName>
        <fullName evidence="3">Uncharacterized protein</fullName>
    </submittedName>
</protein>
<feature type="compositionally biased region" description="Low complexity" evidence="1">
    <location>
        <begin position="19"/>
        <end position="29"/>
    </location>
</feature>
<organism evidence="3 4">
    <name type="scientific">Extremus antarcticus</name>
    <dbReference type="NCBI Taxonomy" id="702011"/>
    <lineage>
        <taxon>Eukaryota</taxon>
        <taxon>Fungi</taxon>
        <taxon>Dikarya</taxon>
        <taxon>Ascomycota</taxon>
        <taxon>Pezizomycotina</taxon>
        <taxon>Dothideomycetes</taxon>
        <taxon>Dothideomycetidae</taxon>
        <taxon>Mycosphaerellales</taxon>
        <taxon>Extremaceae</taxon>
        <taxon>Extremus</taxon>
    </lineage>
</organism>
<keyword evidence="4" id="KW-1185">Reference proteome</keyword>
<feature type="region of interest" description="Disordered" evidence="1">
    <location>
        <begin position="1"/>
        <end position="39"/>
    </location>
</feature>
<evidence type="ECO:0000256" key="1">
    <source>
        <dbReference type="SAM" id="MobiDB-lite"/>
    </source>
</evidence>